<evidence type="ECO:0000256" key="13">
    <source>
        <dbReference type="ARBA" id="ARBA00022833"/>
    </source>
</evidence>
<sequence>MQKIRSGTLAALLLGSILSPAIAQAASASDTAIREAALKDDVAWDITEGLTTEVGPRPAGTPLEAHARDWSVAKLKTLGFSNVRAEPYSMPVWLRVRDEVSIVAPFPQKLVVAALGNSGSTPEAGIEGEIVYFPTIADLQAAPDASVKGKIVFVSHDMVAAQDGSGYGYYGAARRQGPSIAARKGAIGILVKSIGTDHHRIAHTGVQMWADGVTPIPAVALSVPDAEQLARVAARGKPVRVHLTAVSKTLKDQPSGNVIAEIPGSDPKAGVIVAACHLDSWDQGTGAIDDASGCGIVAAAALQVAKAGTPRRTIRVLFAGAEEVGGDGGRAYFAAHGKEAHALVMESDFGADKVWRVDFTLPAGQEALGGRIGAALAPLGIVPSRDKAHGGSDIGPLVEAGVPVIDLQQDGTRYFDIHHTPDDTLDKIDPAQLRQNVAAWAVTLNLAANAPETLGVN</sequence>
<dbReference type="RefSeq" id="WP_380794834.1">
    <property type="nucleotide sequence ID" value="NZ_JBHRVU010000004.1"/>
</dbReference>
<comment type="subcellular location">
    <subcellularLocation>
        <location evidence="1">Endoplasmic reticulum</location>
    </subcellularLocation>
    <subcellularLocation>
        <location evidence="3">Golgi apparatus</location>
    </subcellularLocation>
    <subcellularLocation>
        <location evidence="2">Lysosome</location>
    </subcellularLocation>
    <subcellularLocation>
        <location evidence="4">Secreted</location>
    </subcellularLocation>
</comment>
<protein>
    <recommendedName>
        <fullName evidence="5">Carboxypeptidase Q</fullName>
    </recommendedName>
    <alternativeName>
        <fullName evidence="20">Plasma glutamate carboxypeptidase</fullName>
    </alternativeName>
</protein>
<evidence type="ECO:0000256" key="5">
    <source>
        <dbReference type="ARBA" id="ARBA00014116"/>
    </source>
</evidence>
<feature type="chain" id="PRO_5046084434" description="Carboxypeptidase Q" evidence="21">
    <location>
        <begin position="26"/>
        <end position="457"/>
    </location>
</feature>
<evidence type="ECO:0000256" key="15">
    <source>
        <dbReference type="ARBA" id="ARBA00023049"/>
    </source>
</evidence>
<keyword evidence="8" id="KW-0645">Protease</keyword>
<evidence type="ECO:0000256" key="14">
    <source>
        <dbReference type="ARBA" id="ARBA00023034"/>
    </source>
</evidence>
<keyword evidence="9" id="KW-0479">Metal-binding</keyword>
<dbReference type="Gene3D" id="3.40.630.10">
    <property type="entry name" value="Zn peptidases"/>
    <property type="match status" value="1"/>
</dbReference>
<evidence type="ECO:0000256" key="10">
    <source>
        <dbReference type="ARBA" id="ARBA00022729"/>
    </source>
</evidence>
<evidence type="ECO:0000256" key="4">
    <source>
        <dbReference type="ARBA" id="ARBA00004613"/>
    </source>
</evidence>
<evidence type="ECO:0000256" key="11">
    <source>
        <dbReference type="ARBA" id="ARBA00022801"/>
    </source>
</evidence>
<evidence type="ECO:0000256" key="16">
    <source>
        <dbReference type="ARBA" id="ARBA00023145"/>
    </source>
</evidence>
<evidence type="ECO:0000256" key="21">
    <source>
        <dbReference type="SAM" id="SignalP"/>
    </source>
</evidence>
<dbReference type="Pfam" id="PF04389">
    <property type="entry name" value="Peptidase_M28"/>
    <property type="match status" value="1"/>
</dbReference>
<dbReference type="InterPro" id="IPR039866">
    <property type="entry name" value="CPQ"/>
</dbReference>
<dbReference type="SUPFAM" id="SSF53187">
    <property type="entry name" value="Zn-dependent exopeptidases"/>
    <property type="match status" value="1"/>
</dbReference>
<evidence type="ECO:0000256" key="7">
    <source>
        <dbReference type="ARBA" id="ARBA00022645"/>
    </source>
</evidence>
<keyword evidence="16" id="KW-0865">Zymogen</keyword>
<keyword evidence="10 21" id="KW-0732">Signal</keyword>
<evidence type="ECO:0000256" key="18">
    <source>
        <dbReference type="ARBA" id="ARBA00023228"/>
    </source>
</evidence>
<evidence type="ECO:0000256" key="1">
    <source>
        <dbReference type="ARBA" id="ARBA00004240"/>
    </source>
</evidence>
<evidence type="ECO:0000256" key="3">
    <source>
        <dbReference type="ARBA" id="ARBA00004555"/>
    </source>
</evidence>
<evidence type="ECO:0000256" key="2">
    <source>
        <dbReference type="ARBA" id="ARBA00004371"/>
    </source>
</evidence>
<feature type="domain" description="Peptidase M28" evidence="22">
    <location>
        <begin position="257"/>
        <end position="441"/>
    </location>
</feature>
<feature type="signal peptide" evidence="21">
    <location>
        <begin position="1"/>
        <end position="25"/>
    </location>
</feature>
<evidence type="ECO:0000256" key="19">
    <source>
        <dbReference type="ARBA" id="ARBA00025833"/>
    </source>
</evidence>
<keyword evidence="15" id="KW-0482">Metalloprotease</keyword>
<dbReference type="Gene3D" id="3.50.30.30">
    <property type="match status" value="1"/>
</dbReference>
<evidence type="ECO:0000256" key="6">
    <source>
        <dbReference type="ARBA" id="ARBA00022525"/>
    </source>
</evidence>
<evidence type="ECO:0000259" key="22">
    <source>
        <dbReference type="Pfam" id="PF04389"/>
    </source>
</evidence>
<organism evidence="23 24">
    <name type="scientific">Sphingobium rhizovicinum</name>
    <dbReference type="NCBI Taxonomy" id="432308"/>
    <lineage>
        <taxon>Bacteria</taxon>
        <taxon>Pseudomonadati</taxon>
        <taxon>Pseudomonadota</taxon>
        <taxon>Alphaproteobacteria</taxon>
        <taxon>Sphingomonadales</taxon>
        <taxon>Sphingomonadaceae</taxon>
        <taxon>Sphingobium</taxon>
    </lineage>
</organism>
<keyword evidence="11" id="KW-0378">Hydrolase</keyword>
<keyword evidence="13" id="KW-0862">Zinc</keyword>
<dbReference type="PANTHER" id="PTHR12053">
    <property type="entry name" value="PROTEASE FAMILY M28 PLASMA GLUTAMATE CARBOXYPEPTIDASE-RELATED"/>
    <property type="match status" value="1"/>
</dbReference>
<keyword evidence="12" id="KW-0256">Endoplasmic reticulum</keyword>
<keyword evidence="18" id="KW-0458">Lysosome</keyword>
<comment type="subunit">
    <text evidence="19">Homodimer. The monomeric form is inactive while the homodimer is active.</text>
</comment>
<dbReference type="PANTHER" id="PTHR12053:SF3">
    <property type="entry name" value="CARBOXYPEPTIDASE Q"/>
    <property type="match status" value="1"/>
</dbReference>
<keyword evidence="17" id="KW-0325">Glycoprotein</keyword>
<evidence type="ECO:0000313" key="24">
    <source>
        <dbReference type="Proteomes" id="UP001595681"/>
    </source>
</evidence>
<dbReference type="InterPro" id="IPR007484">
    <property type="entry name" value="Peptidase_M28"/>
</dbReference>
<evidence type="ECO:0000256" key="20">
    <source>
        <dbReference type="ARBA" id="ARBA00033328"/>
    </source>
</evidence>
<keyword evidence="6" id="KW-0964">Secreted</keyword>
<keyword evidence="7" id="KW-0121">Carboxypeptidase</keyword>
<evidence type="ECO:0000256" key="12">
    <source>
        <dbReference type="ARBA" id="ARBA00022824"/>
    </source>
</evidence>
<name>A0ABV7NEP8_9SPHN</name>
<reference evidence="24" key="1">
    <citation type="journal article" date="2019" name="Int. J. Syst. Evol. Microbiol.">
        <title>The Global Catalogue of Microorganisms (GCM) 10K type strain sequencing project: providing services to taxonomists for standard genome sequencing and annotation.</title>
        <authorList>
            <consortium name="The Broad Institute Genomics Platform"/>
            <consortium name="The Broad Institute Genome Sequencing Center for Infectious Disease"/>
            <person name="Wu L."/>
            <person name="Ma J."/>
        </authorList>
    </citation>
    <scope>NUCLEOTIDE SEQUENCE [LARGE SCALE GENOMIC DNA]</scope>
    <source>
        <strain evidence="24">CCM 7491</strain>
    </source>
</reference>
<accession>A0ABV7NEP8</accession>
<dbReference type="EMBL" id="JBHRVU010000004">
    <property type="protein sequence ID" value="MFC3441178.1"/>
    <property type="molecule type" value="Genomic_DNA"/>
</dbReference>
<evidence type="ECO:0000256" key="9">
    <source>
        <dbReference type="ARBA" id="ARBA00022723"/>
    </source>
</evidence>
<comment type="caution">
    <text evidence="23">The sequence shown here is derived from an EMBL/GenBank/DDBJ whole genome shotgun (WGS) entry which is preliminary data.</text>
</comment>
<evidence type="ECO:0000256" key="8">
    <source>
        <dbReference type="ARBA" id="ARBA00022670"/>
    </source>
</evidence>
<gene>
    <name evidence="23" type="ORF">ACFOKF_08200</name>
</gene>
<proteinExistence type="predicted"/>
<keyword evidence="14" id="KW-0333">Golgi apparatus</keyword>
<evidence type="ECO:0000313" key="23">
    <source>
        <dbReference type="EMBL" id="MFC3441178.1"/>
    </source>
</evidence>
<dbReference type="Proteomes" id="UP001595681">
    <property type="component" value="Unassembled WGS sequence"/>
</dbReference>
<evidence type="ECO:0000256" key="17">
    <source>
        <dbReference type="ARBA" id="ARBA00023180"/>
    </source>
</evidence>
<keyword evidence="24" id="KW-1185">Reference proteome</keyword>